<comment type="similarity">
    <text evidence="2 9">Belongs to the MICOS complex subunit Mic13 family.</text>
</comment>
<evidence type="ECO:0000256" key="5">
    <source>
        <dbReference type="ARBA" id="ARBA00022792"/>
    </source>
</evidence>
<comment type="caution">
    <text evidence="10">The sequence shown here is derived from an EMBL/GenBank/DDBJ whole genome shotgun (WGS) entry which is preliminary data.</text>
</comment>
<gene>
    <name evidence="10" type="ORF">RIMI_LOCUS2994950</name>
</gene>
<evidence type="ECO:0000256" key="4">
    <source>
        <dbReference type="ARBA" id="ARBA00022692"/>
    </source>
</evidence>
<keyword evidence="4" id="KW-0812">Transmembrane</keyword>
<proteinExistence type="inferred from homology"/>
<evidence type="ECO:0000256" key="6">
    <source>
        <dbReference type="ARBA" id="ARBA00022989"/>
    </source>
</evidence>
<dbReference type="PANTHER" id="PTHR31816:SF3">
    <property type="entry name" value="MICOS COMPLEX SUBUNIT MIC13"/>
    <property type="match status" value="1"/>
</dbReference>
<dbReference type="PANTHER" id="PTHR31816">
    <property type="entry name" value="MICOS COMPLEX SUBUNIT MIC13"/>
    <property type="match status" value="1"/>
</dbReference>
<dbReference type="Pfam" id="PF15884">
    <property type="entry name" value="QIL1"/>
    <property type="match status" value="1"/>
</dbReference>
<evidence type="ECO:0000256" key="3">
    <source>
        <dbReference type="ARBA" id="ARBA00018172"/>
    </source>
</evidence>
<keyword evidence="8" id="KW-0472">Membrane</keyword>
<evidence type="ECO:0000256" key="1">
    <source>
        <dbReference type="ARBA" id="ARBA00004434"/>
    </source>
</evidence>
<evidence type="ECO:0000256" key="8">
    <source>
        <dbReference type="ARBA" id="ARBA00023136"/>
    </source>
</evidence>
<sequence>MDFSGTKHQNTDIKTLSSVGSVSHLMFCLACAVKEKLILSHWFTTKVLVAGGAVYVAYDYGLMGRGAEGQQILKKTSAAVPPALHEWADYFGVQLPSTPNLDFSVCESWNWGVQKSVSALSVAPTKLCDYTAEGWKYVKDLVK</sequence>
<evidence type="ECO:0000256" key="9">
    <source>
        <dbReference type="RuleBase" id="RU363009"/>
    </source>
</evidence>
<keyword evidence="11" id="KW-1185">Reference proteome</keyword>
<keyword evidence="5 9" id="KW-0999">Mitochondrion inner membrane</keyword>
<comment type="subcellular location">
    <subcellularLocation>
        <location evidence="1 9">Mitochondrion inner membrane</location>
        <topology evidence="1 9">Single-pass membrane protein</topology>
    </subcellularLocation>
</comment>
<dbReference type="EMBL" id="CAUEEQ010004369">
    <property type="protein sequence ID" value="CAJ0927238.1"/>
    <property type="molecule type" value="Genomic_DNA"/>
</dbReference>
<evidence type="ECO:0000256" key="7">
    <source>
        <dbReference type="ARBA" id="ARBA00023128"/>
    </source>
</evidence>
<reference evidence="10" key="1">
    <citation type="submission" date="2023-07" db="EMBL/GenBank/DDBJ databases">
        <authorList>
            <person name="Stuckert A."/>
        </authorList>
    </citation>
    <scope>NUCLEOTIDE SEQUENCE</scope>
</reference>
<keyword evidence="6" id="KW-1133">Transmembrane helix</keyword>
<protein>
    <recommendedName>
        <fullName evidence="3 9">MICOS complex subunit MIC13</fullName>
    </recommendedName>
</protein>
<name>A0ABN9KWS0_9NEOB</name>
<evidence type="ECO:0000313" key="10">
    <source>
        <dbReference type="EMBL" id="CAJ0927238.1"/>
    </source>
</evidence>
<comment type="function">
    <text evidence="9">Component of the MICOS complex, a large protein complex of the mitochondrial inner membrane that plays crucial roles in the maintenance of crista junctions, inner membrane architecture, and formation of contact sites to the outer membrane.</text>
</comment>
<evidence type="ECO:0000313" key="11">
    <source>
        <dbReference type="Proteomes" id="UP001176940"/>
    </source>
</evidence>
<accession>A0ABN9KWS0</accession>
<organism evidence="10 11">
    <name type="scientific">Ranitomeya imitator</name>
    <name type="common">mimic poison frog</name>
    <dbReference type="NCBI Taxonomy" id="111125"/>
    <lineage>
        <taxon>Eukaryota</taxon>
        <taxon>Metazoa</taxon>
        <taxon>Chordata</taxon>
        <taxon>Craniata</taxon>
        <taxon>Vertebrata</taxon>
        <taxon>Euteleostomi</taxon>
        <taxon>Amphibia</taxon>
        <taxon>Batrachia</taxon>
        <taxon>Anura</taxon>
        <taxon>Neobatrachia</taxon>
        <taxon>Hyloidea</taxon>
        <taxon>Dendrobatidae</taxon>
        <taxon>Dendrobatinae</taxon>
        <taxon>Ranitomeya</taxon>
    </lineage>
</organism>
<evidence type="ECO:0000256" key="2">
    <source>
        <dbReference type="ARBA" id="ARBA00006771"/>
    </source>
</evidence>
<keyword evidence="7 9" id="KW-0496">Mitochondrion</keyword>
<dbReference type="InterPro" id="IPR026769">
    <property type="entry name" value="Mic13"/>
</dbReference>
<dbReference type="Proteomes" id="UP001176940">
    <property type="component" value="Unassembled WGS sequence"/>
</dbReference>
<comment type="subunit">
    <text evidence="9">Component of the mitochondrial contact site and cristae organizing system (MICOS) complex.</text>
</comment>